<dbReference type="Gene3D" id="1.10.287.1490">
    <property type="match status" value="1"/>
</dbReference>
<dbReference type="GeneID" id="106473555"/>
<accession>A0ABM1BVW2</accession>
<keyword evidence="2" id="KW-1133">Transmembrane helix</keyword>
<protein>
    <submittedName>
        <fullName evidence="4">DNA repair protein RAD50-like</fullName>
    </submittedName>
</protein>
<keyword evidence="2" id="KW-0472">Membrane</keyword>
<feature type="coiled-coil region" evidence="1">
    <location>
        <begin position="193"/>
        <end position="248"/>
    </location>
</feature>
<evidence type="ECO:0000313" key="3">
    <source>
        <dbReference type="Proteomes" id="UP000694941"/>
    </source>
</evidence>
<proteinExistence type="predicted"/>
<evidence type="ECO:0000256" key="2">
    <source>
        <dbReference type="SAM" id="Phobius"/>
    </source>
</evidence>
<dbReference type="RefSeq" id="XP_013789694.1">
    <property type="nucleotide sequence ID" value="XM_013934240.2"/>
</dbReference>
<name>A0ABM1BVW2_LIMPO</name>
<organism evidence="3 4">
    <name type="scientific">Limulus polyphemus</name>
    <name type="common">Atlantic horseshoe crab</name>
    <dbReference type="NCBI Taxonomy" id="6850"/>
    <lineage>
        <taxon>Eukaryota</taxon>
        <taxon>Metazoa</taxon>
        <taxon>Ecdysozoa</taxon>
        <taxon>Arthropoda</taxon>
        <taxon>Chelicerata</taxon>
        <taxon>Merostomata</taxon>
        <taxon>Xiphosura</taxon>
        <taxon>Limulidae</taxon>
        <taxon>Limulus</taxon>
    </lineage>
</organism>
<evidence type="ECO:0000313" key="4">
    <source>
        <dbReference type="RefSeq" id="XP_013789694.1"/>
    </source>
</evidence>
<keyword evidence="3" id="KW-1185">Reference proteome</keyword>
<reference evidence="4" key="1">
    <citation type="submission" date="2025-08" db="UniProtKB">
        <authorList>
            <consortium name="RefSeq"/>
        </authorList>
    </citation>
    <scope>IDENTIFICATION</scope>
    <source>
        <tissue evidence="4">Muscle</tissue>
    </source>
</reference>
<evidence type="ECO:0000256" key="1">
    <source>
        <dbReference type="SAM" id="Coils"/>
    </source>
</evidence>
<gene>
    <name evidence="4" type="primary">LOC106473555</name>
</gene>
<sequence length="339" mass="38941">MALDLYFKNRVGPSFNCALASMDSVISTLSNYDVSKHSNFKRVIPQLRYDIRNVYDQMQEANAIASDVVRQSNEELEDLVKEEGTLMQEKTNKEEDVAELKNIIDGLQTEKNDIENKVEESKREEKEANRLLESARNELQAKRNEQNVVRGVGVGLFAIPVVGWIAGAGLVALSFTALEENVASAVKARDDAQDHVNSTQRQLKNNIKELDENKKRMKRRKNELSAINERLRNVKRQLKDQRMNVSRQAEMNDKIKQCFHFVSVCFGRTDVLEFQSRHLFCFEQLVLPLRELSSHLLGAPQNHYRCIQGDFDVKTVGKKLRQICDKNPDVVNKMLEDFL</sequence>
<dbReference type="Proteomes" id="UP000694941">
    <property type="component" value="Unplaced"/>
</dbReference>
<keyword evidence="1" id="KW-0175">Coiled coil</keyword>
<feature type="transmembrane region" description="Helical" evidence="2">
    <location>
        <begin position="152"/>
        <end position="175"/>
    </location>
</feature>
<keyword evidence="2" id="KW-0812">Transmembrane</keyword>
<feature type="coiled-coil region" evidence="1">
    <location>
        <begin position="69"/>
        <end position="145"/>
    </location>
</feature>